<evidence type="ECO:0000256" key="2">
    <source>
        <dbReference type="SAM" id="MobiDB-lite"/>
    </source>
</evidence>
<dbReference type="EMBL" id="CAJNOC010001855">
    <property type="protein sequence ID" value="CAF0896037.1"/>
    <property type="molecule type" value="Genomic_DNA"/>
</dbReference>
<comment type="caution">
    <text evidence="4">The sequence shown here is derived from an EMBL/GenBank/DDBJ whole genome shotgun (WGS) entry which is preliminary data.</text>
</comment>
<feature type="compositionally biased region" description="Polar residues" evidence="2">
    <location>
        <begin position="150"/>
        <end position="160"/>
    </location>
</feature>
<feature type="region of interest" description="Disordered" evidence="2">
    <location>
        <begin position="1"/>
        <end position="31"/>
    </location>
</feature>
<accession>A0A813Z926</accession>
<gene>
    <name evidence="4" type="ORF">OXX778_LOCUS11156</name>
</gene>
<feature type="region of interest" description="Disordered" evidence="2">
    <location>
        <begin position="131"/>
        <end position="160"/>
    </location>
</feature>
<dbReference type="InterPro" id="IPR001972">
    <property type="entry name" value="Stomatin_HflK_fam"/>
</dbReference>
<feature type="compositionally biased region" description="Basic and acidic residues" evidence="2">
    <location>
        <begin position="1"/>
        <end position="11"/>
    </location>
</feature>
<evidence type="ECO:0000313" key="4">
    <source>
        <dbReference type="EMBL" id="CAF0896037.1"/>
    </source>
</evidence>
<evidence type="ECO:0000256" key="1">
    <source>
        <dbReference type="ARBA" id="ARBA00008164"/>
    </source>
</evidence>
<dbReference type="Pfam" id="PF01145">
    <property type="entry name" value="Band_7"/>
    <property type="match status" value="1"/>
</dbReference>
<dbReference type="InterPro" id="IPR036013">
    <property type="entry name" value="Band_7/SPFH_dom_sf"/>
</dbReference>
<sequence length="599" mass="68549">MSDKERNKSDLNDDSSSTTTTTVNSNRASIQKNNINNNILDLNQNFNSEKLKKSNKMEPNLTRYEIKHLSGDHEDEDDFNDEYEPRGIIDYFDESELQPTTANMILDFDPHKVLELPETNIKKSILKIESKGDTSDENKENEKFKRTRISHSSSIKDNQPSIIKNPLISFRKESIKRQSLRSNLPPSTSINEIKRLQRMNSFKNQNFYKKEKSDEDITDPDDSEDDSNLNISNRSDLDLKKKLPIAVETLTSKRLMKQKQKEIENAHQKQIKYLSKQQIQERQHLHQYPHPTQQQRHQQQQQLKLMFAPRNENSTVPSRSMSISTNLQTTSGYIIDPDDKVDLWGQILISLSYFFLIFSFPFSLCTCLKVAQEYERAVIFRLGRILKSGEKGPGIFFVLPCIDTYTKVDLRTVTFDVPPQEILTRDSVTVSVDAVVYFRIFNAVISVINVEDAAKSTKLLAASTLRNILGTKSLHEILSDRESVAILIQNNLDEATEPCKYFLKIEIMYKLPVQLQRAMATEAEAAREARAKVIAAEGEQKASKALKDAADVISESSIAIQLRYLQTLTQIASEKNSTIVFPIPLELISSVSNRTYIKR</sequence>
<dbReference type="PANTHER" id="PTHR10264">
    <property type="entry name" value="BAND 7 PROTEIN-RELATED"/>
    <property type="match status" value="1"/>
</dbReference>
<organism evidence="4 5">
    <name type="scientific">Brachionus calyciflorus</name>
    <dbReference type="NCBI Taxonomy" id="104777"/>
    <lineage>
        <taxon>Eukaryota</taxon>
        <taxon>Metazoa</taxon>
        <taxon>Spiralia</taxon>
        <taxon>Gnathifera</taxon>
        <taxon>Rotifera</taxon>
        <taxon>Eurotatoria</taxon>
        <taxon>Monogononta</taxon>
        <taxon>Pseudotrocha</taxon>
        <taxon>Ploima</taxon>
        <taxon>Brachionidae</taxon>
        <taxon>Brachionus</taxon>
    </lineage>
</organism>
<dbReference type="GO" id="GO:0009898">
    <property type="term" value="C:cytoplasmic side of plasma membrane"/>
    <property type="evidence" value="ECO:0007669"/>
    <property type="project" value="UniProtKB-ARBA"/>
</dbReference>
<reference evidence="4" key="1">
    <citation type="submission" date="2021-02" db="EMBL/GenBank/DDBJ databases">
        <authorList>
            <person name="Nowell W R."/>
        </authorList>
    </citation>
    <scope>NUCLEOTIDE SEQUENCE</scope>
    <source>
        <strain evidence="4">Ploen Becks lab</strain>
    </source>
</reference>
<feature type="domain" description="Band 7" evidence="3">
    <location>
        <begin position="366"/>
        <end position="523"/>
    </location>
</feature>
<dbReference type="InterPro" id="IPR001107">
    <property type="entry name" value="Band_7"/>
</dbReference>
<proteinExistence type="inferred from homology"/>
<dbReference type="Proteomes" id="UP000663879">
    <property type="component" value="Unassembled WGS sequence"/>
</dbReference>
<name>A0A813Z926_9BILA</name>
<evidence type="ECO:0000313" key="5">
    <source>
        <dbReference type="Proteomes" id="UP000663879"/>
    </source>
</evidence>
<dbReference type="SUPFAM" id="SSF117892">
    <property type="entry name" value="Band 7/SPFH domain"/>
    <property type="match status" value="1"/>
</dbReference>
<feature type="compositionally biased region" description="Low complexity" evidence="2">
    <location>
        <begin position="14"/>
        <end position="26"/>
    </location>
</feature>
<dbReference type="AlphaFoldDB" id="A0A813Z926"/>
<dbReference type="Gene3D" id="3.30.479.30">
    <property type="entry name" value="Band 7 domain"/>
    <property type="match status" value="1"/>
</dbReference>
<feature type="compositionally biased region" description="Basic and acidic residues" evidence="2">
    <location>
        <begin position="131"/>
        <end position="144"/>
    </location>
</feature>
<protein>
    <recommendedName>
        <fullName evidence="3">Band 7 domain-containing protein</fullName>
    </recommendedName>
</protein>
<comment type="similarity">
    <text evidence="1">Belongs to the band 7/mec-2 family.</text>
</comment>
<keyword evidence="5" id="KW-1185">Reference proteome</keyword>
<dbReference type="PRINTS" id="PR00721">
    <property type="entry name" value="STOMATIN"/>
</dbReference>
<evidence type="ECO:0000259" key="3">
    <source>
        <dbReference type="SMART" id="SM00244"/>
    </source>
</evidence>
<dbReference type="OrthoDB" id="2105077at2759"/>
<dbReference type="PANTHER" id="PTHR10264:SF19">
    <property type="entry name" value="AT06885P-RELATED"/>
    <property type="match status" value="1"/>
</dbReference>
<feature type="compositionally biased region" description="Acidic residues" evidence="2">
    <location>
        <begin position="216"/>
        <end position="227"/>
    </location>
</feature>
<dbReference type="Gene3D" id="6.10.250.2090">
    <property type="match status" value="1"/>
</dbReference>
<dbReference type="SMART" id="SM00244">
    <property type="entry name" value="PHB"/>
    <property type="match status" value="1"/>
</dbReference>
<dbReference type="FunFam" id="3.30.479.30:FF:000004">
    <property type="entry name" value="Putative membrane protease family, stomatin"/>
    <property type="match status" value="1"/>
</dbReference>
<feature type="region of interest" description="Disordered" evidence="2">
    <location>
        <begin position="204"/>
        <end position="232"/>
    </location>
</feature>
<dbReference type="InterPro" id="IPR043202">
    <property type="entry name" value="Band-7_stomatin-like"/>
</dbReference>